<protein>
    <submittedName>
        <fullName evidence="2">Type I restriction enzyme HsdR N-terminal domain-containing protein</fullName>
    </submittedName>
</protein>
<proteinExistence type="predicted"/>
<evidence type="ECO:0000313" key="2">
    <source>
        <dbReference type="EMBL" id="QCD35115.1"/>
    </source>
</evidence>
<organism evidence="2 3">
    <name type="scientific">Muribaculum gordoncarteri</name>
    <dbReference type="NCBI Taxonomy" id="2530390"/>
    <lineage>
        <taxon>Bacteria</taxon>
        <taxon>Pseudomonadati</taxon>
        <taxon>Bacteroidota</taxon>
        <taxon>Bacteroidia</taxon>
        <taxon>Bacteroidales</taxon>
        <taxon>Muribaculaceae</taxon>
        <taxon>Muribaculum</taxon>
    </lineage>
</organism>
<dbReference type="Proteomes" id="UP000297031">
    <property type="component" value="Chromosome"/>
</dbReference>
<dbReference type="AlphaFoldDB" id="A0A4P7VN48"/>
<evidence type="ECO:0000313" key="3">
    <source>
        <dbReference type="Proteomes" id="UP000297031"/>
    </source>
</evidence>
<accession>A0A4P7VN48</accession>
<dbReference type="Pfam" id="PF13588">
    <property type="entry name" value="HSDR_N_2"/>
    <property type="match status" value="1"/>
</dbReference>
<dbReference type="EMBL" id="CP039393">
    <property type="protein sequence ID" value="QCD35115.1"/>
    <property type="molecule type" value="Genomic_DNA"/>
</dbReference>
<dbReference type="KEGG" id="mgod:E7746_04070"/>
<dbReference type="InterPro" id="IPR029464">
    <property type="entry name" value="HSDR_N"/>
</dbReference>
<dbReference type="RefSeq" id="WP_136409924.1">
    <property type="nucleotide sequence ID" value="NZ_CANQMU010000004.1"/>
</dbReference>
<feature type="domain" description="Type I restriction enzyme R protein N-terminal" evidence="1">
    <location>
        <begin position="34"/>
        <end position="143"/>
    </location>
</feature>
<name>A0A4P7VN48_9BACT</name>
<sequence length="149" mass="17587">MELNLPSFDIRLQRDDEGVKIFDRLRKKFIILTPEEWVRQHFVNYLINHKGFPESLMANEIGITLNGTRRRCDTVVFDKHGSPMVIVEYKASSIVISQSTFDQIVRYNMVLHARYLIVSNGMNHYCCRIDYDNMSYDFLKEVPDYADLE</sequence>
<keyword evidence="3" id="KW-1185">Reference proteome</keyword>
<reference evidence="2 3" key="1">
    <citation type="submission" date="2019-02" db="EMBL/GenBank/DDBJ databases">
        <title>Isolation and identification of novel species under the genus Muribaculum.</title>
        <authorList>
            <person name="Miyake S."/>
            <person name="Ding Y."/>
            <person name="Low A."/>
            <person name="Soh M."/>
            <person name="Seedorf H."/>
        </authorList>
    </citation>
    <scope>NUCLEOTIDE SEQUENCE [LARGE SCALE GENOMIC DNA]</scope>
    <source>
        <strain evidence="2 3">TLL-A4</strain>
    </source>
</reference>
<gene>
    <name evidence="2" type="ORF">E7746_04070</name>
</gene>
<evidence type="ECO:0000259" key="1">
    <source>
        <dbReference type="Pfam" id="PF13588"/>
    </source>
</evidence>
<dbReference type="OrthoDB" id="9790377at2"/>